<evidence type="ECO:0000313" key="11">
    <source>
        <dbReference type="Proteomes" id="UP000095552"/>
    </source>
</evidence>
<feature type="transmembrane region" description="Helical" evidence="8">
    <location>
        <begin position="35"/>
        <end position="55"/>
    </location>
</feature>
<dbReference type="PANTHER" id="PTHR43065:SF46">
    <property type="entry name" value="C4-DICARBOXYLATE TRANSPORT SENSOR PROTEIN DCTB"/>
    <property type="match status" value="1"/>
</dbReference>
<keyword evidence="8" id="KW-1133">Transmembrane helix</keyword>
<evidence type="ECO:0000256" key="5">
    <source>
        <dbReference type="ARBA" id="ARBA00022777"/>
    </source>
</evidence>
<keyword evidence="11" id="KW-1185">Reference proteome</keyword>
<dbReference type="EC" id="2.7.13.3" evidence="2"/>
<accession>A0A1E5T037</accession>
<dbReference type="GO" id="GO:0005524">
    <property type="term" value="F:ATP binding"/>
    <property type="evidence" value="ECO:0007669"/>
    <property type="project" value="UniProtKB-KW"/>
</dbReference>
<name>A0A1E5T037_9BACT</name>
<dbReference type="STRING" id="1563681.BFP71_14945"/>
<protein>
    <recommendedName>
        <fullName evidence="2">histidine kinase</fullName>
        <ecNumber evidence="2">2.7.13.3</ecNumber>
    </recommendedName>
</protein>
<evidence type="ECO:0000313" key="10">
    <source>
        <dbReference type="EMBL" id="OEK04742.1"/>
    </source>
</evidence>
<sequence length="442" mass="50331">MKFKNFRLHIIIQLLLTFAGLYGLVYYLYIEINYIRVFFLGLFIIVLLLSLFSYINRANKTTMGFLLAIINNDFTVKYKSEKQGKSFDQLYDTFNLVNQKFIESSQSEASEYQYIITLINQLQIGVLAYDDRERIHLSNASFDEMLGGKELINLESIKVENEAFYEKLKEIGSGENTIFTTTLLGQARKLSMAASSFKLRQKSYKLISIQDIHSELDQHEMEAWQKLIRVLTHEIMNSVAPITSLSATMKYLVSNDDLNEDKIRSLQEGLDAIEARSQGLMNFTESYKKLTRVPLPNIREVDAKTFLRRVDSLFRPTLAGTGIKWSFQLSHDDLALLIDPDLMEQVLINLLKNAKEVVSPDNGEINLNLVFQKDTDQTLITIQDNGGGIPEDIQEKVFVPFYTTKSDGSGIGLSLARQIVQLHKGELDFISTSAGTTFSMKL</sequence>
<reference evidence="10 11" key="1">
    <citation type="submission" date="2016-08" db="EMBL/GenBank/DDBJ databases">
        <title>Draft genome of Fabibacter sp. strain SK-8.</title>
        <authorList>
            <person name="Wong S.-K."/>
            <person name="Hamasaki K."/>
            <person name="Yoshizawa S."/>
        </authorList>
    </citation>
    <scope>NUCLEOTIDE SEQUENCE [LARGE SCALE GENOMIC DNA]</scope>
    <source>
        <strain evidence="10 11">SK-8</strain>
    </source>
</reference>
<dbReference type="SMART" id="SM00387">
    <property type="entry name" value="HATPase_c"/>
    <property type="match status" value="1"/>
</dbReference>
<dbReference type="RefSeq" id="WP_069836247.1">
    <property type="nucleotide sequence ID" value="NZ_MDGQ01000005.1"/>
</dbReference>
<evidence type="ECO:0000256" key="4">
    <source>
        <dbReference type="ARBA" id="ARBA00022741"/>
    </source>
</evidence>
<dbReference type="EMBL" id="MDGQ01000005">
    <property type="protein sequence ID" value="OEK04742.1"/>
    <property type="molecule type" value="Genomic_DNA"/>
</dbReference>
<evidence type="ECO:0000256" key="3">
    <source>
        <dbReference type="ARBA" id="ARBA00022679"/>
    </source>
</evidence>
<keyword evidence="8" id="KW-0812">Transmembrane</keyword>
<keyword evidence="8" id="KW-0472">Membrane</keyword>
<dbReference type="InterPro" id="IPR004358">
    <property type="entry name" value="Sig_transdc_His_kin-like_C"/>
</dbReference>
<keyword evidence="7" id="KW-0902">Two-component regulatory system</keyword>
<dbReference type="Proteomes" id="UP000095552">
    <property type="component" value="Unassembled WGS sequence"/>
</dbReference>
<comment type="catalytic activity">
    <reaction evidence="1">
        <text>ATP + protein L-histidine = ADP + protein N-phospho-L-histidine.</text>
        <dbReference type="EC" id="2.7.13.3"/>
    </reaction>
</comment>
<dbReference type="OrthoDB" id="1931120at2"/>
<dbReference type="PANTHER" id="PTHR43065">
    <property type="entry name" value="SENSOR HISTIDINE KINASE"/>
    <property type="match status" value="1"/>
</dbReference>
<evidence type="ECO:0000256" key="7">
    <source>
        <dbReference type="ARBA" id="ARBA00023012"/>
    </source>
</evidence>
<evidence type="ECO:0000256" key="2">
    <source>
        <dbReference type="ARBA" id="ARBA00012438"/>
    </source>
</evidence>
<gene>
    <name evidence="10" type="ORF">BFP71_14945</name>
</gene>
<evidence type="ECO:0000256" key="8">
    <source>
        <dbReference type="SAM" id="Phobius"/>
    </source>
</evidence>
<proteinExistence type="predicted"/>
<keyword evidence="5" id="KW-0418">Kinase</keyword>
<dbReference type="PROSITE" id="PS50109">
    <property type="entry name" value="HIS_KIN"/>
    <property type="match status" value="1"/>
</dbReference>
<organism evidence="10 11">
    <name type="scientific">Roseivirga misakiensis</name>
    <dbReference type="NCBI Taxonomy" id="1563681"/>
    <lineage>
        <taxon>Bacteria</taxon>
        <taxon>Pseudomonadati</taxon>
        <taxon>Bacteroidota</taxon>
        <taxon>Cytophagia</taxon>
        <taxon>Cytophagales</taxon>
        <taxon>Roseivirgaceae</taxon>
        <taxon>Roseivirga</taxon>
    </lineage>
</organism>
<dbReference type="Gene3D" id="3.30.565.10">
    <property type="entry name" value="Histidine kinase-like ATPase, C-terminal domain"/>
    <property type="match status" value="1"/>
</dbReference>
<evidence type="ECO:0000256" key="1">
    <source>
        <dbReference type="ARBA" id="ARBA00000085"/>
    </source>
</evidence>
<dbReference type="Pfam" id="PF02518">
    <property type="entry name" value="HATPase_c"/>
    <property type="match status" value="1"/>
</dbReference>
<evidence type="ECO:0000259" key="9">
    <source>
        <dbReference type="PROSITE" id="PS50109"/>
    </source>
</evidence>
<keyword evidence="6" id="KW-0067">ATP-binding</keyword>
<dbReference type="SUPFAM" id="SSF55874">
    <property type="entry name" value="ATPase domain of HSP90 chaperone/DNA topoisomerase II/histidine kinase"/>
    <property type="match status" value="1"/>
</dbReference>
<feature type="transmembrane region" description="Helical" evidence="8">
    <location>
        <begin position="12"/>
        <end position="29"/>
    </location>
</feature>
<keyword evidence="4" id="KW-0547">Nucleotide-binding</keyword>
<comment type="caution">
    <text evidence="10">The sequence shown here is derived from an EMBL/GenBank/DDBJ whole genome shotgun (WGS) entry which is preliminary data.</text>
</comment>
<dbReference type="InterPro" id="IPR036890">
    <property type="entry name" value="HATPase_C_sf"/>
</dbReference>
<evidence type="ECO:0000256" key="6">
    <source>
        <dbReference type="ARBA" id="ARBA00022840"/>
    </source>
</evidence>
<dbReference type="PRINTS" id="PR00344">
    <property type="entry name" value="BCTRLSENSOR"/>
</dbReference>
<dbReference type="GO" id="GO:0004673">
    <property type="term" value="F:protein histidine kinase activity"/>
    <property type="evidence" value="ECO:0007669"/>
    <property type="project" value="UniProtKB-EC"/>
</dbReference>
<dbReference type="GO" id="GO:0000160">
    <property type="term" value="P:phosphorelay signal transduction system"/>
    <property type="evidence" value="ECO:0007669"/>
    <property type="project" value="UniProtKB-KW"/>
</dbReference>
<dbReference type="InterPro" id="IPR005467">
    <property type="entry name" value="His_kinase_dom"/>
</dbReference>
<dbReference type="AlphaFoldDB" id="A0A1E5T037"/>
<keyword evidence="3" id="KW-0808">Transferase</keyword>
<dbReference type="InterPro" id="IPR003594">
    <property type="entry name" value="HATPase_dom"/>
</dbReference>
<feature type="domain" description="Histidine kinase" evidence="9">
    <location>
        <begin position="230"/>
        <end position="442"/>
    </location>
</feature>